<dbReference type="PANTHER" id="PTHR30441">
    <property type="entry name" value="DUF748 DOMAIN-CONTAINING PROTEIN"/>
    <property type="match status" value="1"/>
</dbReference>
<dbReference type="InterPro" id="IPR052894">
    <property type="entry name" value="AsmA-related"/>
</dbReference>
<dbReference type="STRING" id="686340.Metal_3451"/>
<organism evidence="4 5">
    <name type="scientific">Methylomicrobium album BG8</name>
    <dbReference type="NCBI Taxonomy" id="686340"/>
    <lineage>
        <taxon>Bacteria</taxon>
        <taxon>Pseudomonadati</taxon>
        <taxon>Pseudomonadota</taxon>
        <taxon>Gammaproteobacteria</taxon>
        <taxon>Methylococcales</taxon>
        <taxon>Methylococcaceae</taxon>
        <taxon>Methylomicrobium</taxon>
    </lineage>
</organism>
<dbReference type="HOGENOM" id="CLU_012870_0_0_6"/>
<dbReference type="Pfam" id="PF05170">
    <property type="entry name" value="AsmA"/>
    <property type="match status" value="2"/>
</dbReference>
<evidence type="ECO:0000259" key="3">
    <source>
        <dbReference type="Pfam" id="PF05170"/>
    </source>
</evidence>
<name>H8GRC2_METAL</name>
<dbReference type="eggNOG" id="COG2982">
    <property type="taxonomic scope" value="Bacteria"/>
</dbReference>
<dbReference type="RefSeq" id="WP_005374192.1">
    <property type="nucleotide sequence ID" value="NZ_CM001475.1"/>
</dbReference>
<evidence type="ECO:0000256" key="1">
    <source>
        <dbReference type="SAM" id="MobiDB-lite"/>
    </source>
</evidence>
<keyword evidence="2" id="KW-0812">Transmembrane</keyword>
<keyword evidence="5" id="KW-1185">Reference proteome</keyword>
<accession>H8GRC2</accession>
<evidence type="ECO:0000256" key="2">
    <source>
        <dbReference type="SAM" id="Phobius"/>
    </source>
</evidence>
<feature type="domain" description="AsmA" evidence="3">
    <location>
        <begin position="1"/>
        <end position="201"/>
    </location>
</feature>
<dbReference type="EMBL" id="CM001475">
    <property type="protein sequence ID" value="EIC31101.1"/>
    <property type="molecule type" value="Genomic_DNA"/>
</dbReference>
<protein>
    <submittedName>
        <fullName evidence="4">Uncharacterized protein involved in outer membrane biogenesis</fullName>
    </submittedName>
</protein>
<reference evidence="4 5" key="1">
    <citation type="journal article" date="2013" name="Genome Announc.">
        <title>Genome Sequence of the Obligate Gammaproteobacterial Methanotroph Methylomicrobium album Strain BG8.</title>
        <authorList>
            <person name="Kits K.D."/>
            <person name="Kalyuzhnaya M.G."/>
            <person name="Klotz M.G."/>
            <person name="Jetten M.S."/>
            <person name="Op den Camp H.J."/>
            <person name="Vuilleumier S."/>
            <person name="Bringel F."/>
            <person name="Dispirito A.A."/>
            <person name="Murrell J.C."/>
            <person name="Bruce D."/>
            <person name="Cheng J.F."/>
            <person name="Copeland A."/>
            <person name="Goodwin L."/>
            <person name="Hauser L."/>
            <person name="Lajus A."/>
            <person name="Land M.L."/>
            <person name="Lapidus A."/>
            <person name="Lucas S."/>
            <person name="Medigue C."/>
            <person name="Pitluck S."/>
            <person name="Woyke T."/>
            <person name="Zeytun A."/>
            <person name="Stein L.Y."/>
        </authorList>
    </citation>
    <scope>NUCLEOTIDE SEQUENCE [LARGE SCALE GENOMIC DNA]</scope>
    <source>
        <strain evidence="4 5">BG8</strain>
    </source>
</reference>
<dbReference type="AlphaFoldDB" id="H8GRC2"/>
<gene>
    <name evidence="4" type="ORF">Metal_3451</name>
</gene>
<keyword evidence="2" id="KW-0472">Membrane</keyword>
<keyword evidence="2" id="KW-1133">Transmembrane helix</keyword>
<dbReference type="GO" id="GO:0005886">
    <property type="term" value="C:plasma membrane"/>
    <property type="evidence" value="ECO:0007669"/>
    <property type="project" value="TreeGrafter"/>
</dbReference>
<dbReference type="PANTHER" id="PTHR30441:SF4">
    <property type="entry name" value="PROTEIN ASMA"/>
    <property type="match status" value="1"/>
</dbReference>
<evidence type="ECO:0000313" key="4">
    <source>
        <dbReference type="EMBL" id="EIC31101.1"/>
    </source>
</evidence>
<feature type="region of interest" description="Disordered" evidence="1">
    <location>
        <begin position="135"/>
        <end position="154"/>
    </location>
</feature>
<feature type="domain" description="AsmA" evidence="3">
    <location>
        <begin position="379"/>
        <end position="567"/>
    </location>
</feature>
<sequence>MRETQKVFAVILGILALLLAIAVLPFIVDSNQFKPLIAEAVREKTGREVEFGGDLQLSVFPSPGLSIEGVRIKNGQAFPETDFLSIERGEARVKLLPLLLQKRVEIDRVGLQGLRLHLIRTEAGLNNWSLEEPKNGANAAVPSPGMAPPAATAPSQKDAGLRLFTIGGASMKDSKIVWDDRQAGRRMEIDGINLDVGAFNWDQFTEVALNFSILEPESGYRNRIALHSRAMLRQNPAAVNLAGAELILTREAKARPGKTLAARLTAPEIIFEKDAQKLQAPKLHVESNGVSVESSLSGANLWSDPDIQAGIEVAEFNPREVLRRFDIAVPKFQDARAFTRLQAGFNLRAAKDTLAIDAFRCRLDDTLLQGEAHLEGWKAPSIRFNLTGDTLDVGRYLPPDAKKNKLVSPSAAIAAALAKLPAERLRKLNAQGELHLQHLKVNDIAADVLHLQLNAREGSVQTRQGIGRFYGGRYSGGVDLDAKGGDTAVALTEKIDQADIEAILKLIGSKIGMSGVLTGSAALQGRGKDLKQIRQGLKGKLAFGLKDGAISDVKFLKIINQGIGLLNQAPLPAGYGGGLKFSEISGSGSLADSILRSDDLLVKAPLFRMTGSGFTNVDTGLADYRFVTHLVKAQATTATEPEKFHSTPIVVNMSGTLEDPRYRLDMKALLTEKNKAKIEKFLDKNTDKIDKLKNKLDKKLGPGVGDLLDRLF</sequence>
<dbReference type="InterPro" id="IPR007844">
    <property type="entry name" value="AsmA"/>
</dbReference>
<feature type="transmembrane region" description="Helical" evidence="2">
    <location>
        <begin position="7"/>
        <end position="28"/>
    </location>
</feature>
<dbReference type="Proteomes" id="UP000005090">
    <property type="component" value="Chromosome"/>
</dbReference>
<proteinExistence type="predicted"/>
<dbReference type="GO" id="GO:0090313">
    <property type="term" value="P:regulation of protein targeting to membrane"/>
    <property type="evidence" value="ECO:0007669"/>
    <property type="project" value="TreeGrafter"/>
</dbReference>
<evidence type="ECO:0000313" key="5">
    <source>
        <dbReference type="Proteomes" id="UP000005090"/>
    </source>
</evidence>